<keyword evidence="3" id="KW-0804">Transcription</keyword>
<feature type="compositionally biased region" description="Basic residues" evidence="5">
    <location>
        <begin position="703"/>
        <end position="713"/>
    </location>
</feature>
<dbReference type="EMBL" id="QZWG01000010">
    <property type="protein sequence ID" value="RZB87388.1"/>
    <property type="molecule type" value="Genomic_DNA"/>
</dbReference>
<accession>A0A445IMV0</accession>
<dbReference type="FunFam" id="1.10.10.60:FF:000374">
    <property type="entry name" value="Arginine-glutamic acid dipeptide repeat protein"/>
    <property type="match status" value="1"/>
</dbReference>
<organism evidence="8 9">
    <name type="scientific">Glycine soja</name>
    <name type="common">Wild soybean</name>
    <dbReference type="NCBI Taxonomy" id="3848"/>
    <lineage>
        <taxon>Eukaryota</taxon>
        <taxon>Viridiplantae</taxon>
        <taxon>Streptophyta</taxon>
        <taxon>Embryophyta</taxon>
        <taxon>Tracheophyta</taxon>
        <taxon>Spermatophyta</taxon>
        <taxon>Magnoliopsida</taxon>
        <taxon>eudicotyledons</taxon>
        <taxon>Gunneridae</taxon>
        <taxon>Pentapetalae</taxon>
        <taxon>rosids</taxon>
        <taxon>fabids</taxon>
        <taxon>Fabales</taxon>
        <taxon>Fabaceae</taxon>
        <taxon>Papilionoideae</taxon>
        <taxon>50 kb inversion clade</taxon>
        <taxon>NPAAA clade</taxon>
        <taxon>indigoferoid/millettioid clade</taxon>
        <taxon>Phaseoleae</taxon>
        <taxon>Glycine</taxon>
        <taxon>Glycine subgen. Soja</taxon>
    </lineage>
</organism>
<comment type="caution">
    <text evidence="8">The sequence shown here is derived from an EMBL/GenBank/DDBJ whole genome shotgun (WGS) entry which is preliminary data.</text>
</comment>
<keyword evidence="9" id="KW-1185">Reference proteome</keyword>
<dbReference type="InterPro" id="IPR057712">
    <property type="entry name" value="DUF7952"/>
</dbReference>
<dbReference type="GO" id="GO:0005634">
    <property type="term" value="C:nucleus"/>
    <property type="evidence" value="ECO:0007669"/>
    <property type="project" value="UniProtKB-SubCell"/>
</dbReference>
<evidence type="ECO:0000259" key="7">
    <source>
        <dbReference type="Pfam" id="PF25826"/>
    </source>
</evidence>
<dbReference type="Proteomes" id="UP000289340">
    <property type="component" value="Chromosome 10"/>
</dbReference>
<evidence type="ECO:0008006" key="10">
    <source>
        <dbReference type="Google" id="ProtNLM"/>
    </source>
</evidence>
<dbReference type="SUPFAM" id="SSF46689">
    <property type="entry name" value="Homeodomain-like"/>
    <property type="match status" value="1"/>
</dbReference>
<keyword evidence="2" id="KW-0805">Transcription regulation</keyword>
<feature type="region of interest" description="Disordered" evidence="5">
    <location>
        <begin position="444"/>
        <end position="501"/>
    </location>
</feature>
<dbReference type="Gene3D" id="1.10.10.60">
    <property type="entry name" value="Homeodomain-like"/>
    <property type="match status" value="1"/>
</dbReference>
<proteinExistence type="predicted"/>
<evidence type="ECO:0000256" key="5">
    <source>
        <dbReference type="SAM" id="MobiDB-lite"/>
    </source>
</evidence>
<evidence type="ECO:0000259" key="6">
    <source>
        <dbReference type="Pfam" id="PF24662"/>
    </source>
</evidence>
<feature type="region of interest" description="Disordered" evidence="5">
    <location>
        <begin position="703"/>
        <end position="727"/>
    </location>
</feature>
<sequence length="727" mass="81601">MLYSRRSRMESTGKDYDNTMELASYRQLIPPSSPDISKIVGTTKSNLRIGHEYQVEVPSIIKESEQLKLPMNPADSELVDKEVEDNVAAAANLNNSWSDADVKSFLLGLFIFRKNFVQIKRFLENKGMGEILSFYYGKFYKSDEYQRWSDCKKLKGRKCITGHKLFSGRKQRELLSHLTLHVSEEFKDALQQVSKSYSEGRISLEEYISSLKSTVGLGVLVEAVDIGKGKADLTRPAVEHVKKTQVLSIPTSKAWSSLGPSDIIKHLTGGYRLSKAKSNDIFWDAVWPRLLARGWHSEKLKNQGSLSSKNLVVFLFPGVKKFSRRKLVKGDHYFDSVSDVLSKVIAEPNLLKLEVVETKVGGSNEEDAETGSNKDSQPDNHHHRYLKHRASTNNADHMKCAVFDTGLVHRGKTSDLRELKSLPANLVGKVEVDADDMVYNKGNKHVSKTKQGKGKLDDISPSGTETAKIYSKKNSSDADCQKGKHNRDASGQKQVNVNPDDANKMAENCENQKTYVPDGNQPKRNVENQFSQRARSGHSDVAVPPIKRQRLTSWAKAETSHILKNSSGGLGSEKLGLSQSSCFPDANKKAGNPLDHQQDVTLISYSAEVSMELKKEERNFNRVCLDNGTSCDKVEKCESQHSINFNAPQVSLKFEDGEMMEMAEEDEQGPKPNDTIPRRKSTRNRPLTVRALESFANEFLHAQRKQKRKHTLTLKHPFSACSRKART</sequence>
<dbReference type="GO" id="GO:0003714">
    <property type="term" value="F:transcription corepressor activity"/>
    <property type="evidence" value="ECO:0007669"/>
    <property type="project" value="TreeGrafter"/>
</dbReference>
<name>A0A445IMV0_GLYSO</name>
<dbReference type="PANTHER" id="PTHR13859:SF31">
    <property type="entry name" value="ELM2 DOMAIN-CONTAINING PROTEIN"/>
    <property type="match status" value="1"/>
</dbReference>
<feature type="compositionally biased region" description="Basic residues" evidence="5">
    <location>
        <begin position="444"/>
        <end position="453"/>
    </location>
</feature>
<dbReference type="InterPro" id="IPR009057">
    <property type="entry name" value="Homeodomain-like_sf"/>
</dbReference>
<evidence type="ECO:0000256" key="1">
    <source>
        <dbReference type="ARBA" id="ARBA00004123"/>
    </source>
</evidence>
<evidence type="ECO:0000256" key="4">
    <source>
        <dbReference type="ARBA" id="ARBA00023242"/>
    </source>
</evidence>
<feature type="domain" description="DUF7952" evidence="7">
    <location>
        <begin position="97"/>
        <end position="227"/>
    </location>
</feature>
<dbReference type="Pfam" id="PF24662">
    <property type="entry name" value="DUF7650"/>
    <property type="match status" value="1"/>
</dbReference>
<comment type="subcellular location">
    <subcellularLocation>
        <location evidence="1">Nucleus</location>
    </subcellularLocation>
</comment>
<feature type="compositionally biased region" description="Basic and acidic residues" evidence="5">
    <location>
        <begin position="474"/>
        <end position="490"/>
    </location>
</feature>
<keyword evidence="4" id="KW-0539">Nucleus</keyword>
<dbReference type="PANTHER" id="PTHR13859">
    <property type="entry name" value="ATROPHIN-RELATED"/>
    <property type="match status" value="1"/>
</dbReference>
<feature type="domain" description="DUF7650" evidence="6">
    <location>
        <begin position="261"/>
        <end position="348"/>
    </location>
</feature>
<protein>
    <recommendedName>
        <fullName evidence="10">SANT domain-containing protein</fullName>
    </recommendedName>
</protein>
<feature type="region of interest" description="Disordered" evidence="5">
    <location>
        <begin position="361"/>
        <end position="382"/>
    </location>
</feature>
<gene>
    <name evidence="8" type="ORF">D0Y65_027152</name>
</gene>
<reference evidence="8 9" key="1">
    <citation type="submission" date="2018-09" db="EMBL/GenBank/DDBJ databases">
        <title>A high-quality reference genome of wild soybean provides a powerful tool to mine soybean genomes.</title>
        <authorList>
            <person name="Xie M."/>
            <person name="Chung C.Y.L."/>
            <person name="Li M.-W."/>
            <person name="Wong F.-L."/>
            <person name="Chan T.-F."/>
            <person name="Lam H.-M."/>
        </authorList>
    </citation>
    <scope>NUCLEOTIDE SEQUENCE [LARGE SCALE GENOMIC DNA]</scope>
    <source>
        <strain evidence="9">cv. W05</strain>
        <tissue evidence="8">Hypocotyl of etiolated seedlings</tissue>
    </source>
</reference>
<evidence type="ECO:0000313" key="8">
    <source>
        <dbReference type="EMBL" id="RZB87388.1"/>
    </source>
</evidence>
<evidence type="ECO:0000256" key="2">
    <source>
        <dbReference type="ARBA" id="ARBA00023015"/>
    </source>
</evidence>
<dbReference type="Pfam" id="PF25826">
    <property type="entry name" value="DUF7952"/>
    <property type="match status" value="1"/>
</dbReference>
<evidence type="ECO:0000313" key="9">
    <source>
        <dbReference type="Proteomes" id="UP000289340"/>
    </source>
</evidence>
<evidence type="ECO:0000256" key="3">
    <source>
        <dbReference type="ARBA" id="ARBA00023163"/>
    </source>
</evidence>
<feature type="region of interest" description="Disordered" evidence="5">
    <location>
        <begin position="663"/>
        <end position="686"/>
    </location>
</feature>
<dbReference type="AlphaFoldDB" id="A0A445IMV0"/>
<dbReference type="InterPro" id="IPR056067">
    <property type="entry name" value="DUF7650"/>
</dbReference>